<dbReference type="EMBL" id="JBHTHU010000001">
    <property type="protein sequence ID" value="MFD0749208.1"/>
    <property type="molecule type" value="Genomic_DNA"/>
</dbReference>
<comment type="caution">
    <text evidence="1">The sequence shown here is derived from an EMBL/GenBank/DDBJ whole genome shotgun (WGS) entry which is preliminary data.</text>
</comment>
<name>A0ABW2YUU8_9SPHI</name>
<organism evidence="1 2">
    <name type="scientific">Mucilaginibacter calamicampi</name>
    <dbReference type="NCBI Taxonomy" id="1302352"/>
    <lineage>
        <taxon>Bacteria</taxon>
        <taxon>Pseudomonadati</taxon>
        <taxon>Bacteroidota</taxon>
        <taxon>Sphingobacteriia</taxon>
        <taxon>Sphingobacteriales</taxon>
        <taxon>Sphingobacteriaceae</taxon>
        <taxon>Mucilaginibacter</taxon>
    </lineage>
</organism>
<proteinExistence type="predicted"/>
<protein>
    <submittedName>
        <fullName evidence="1">Uncharacterized protein</fullName>
    </submittedName>
</protein>
<accession>A0ABW2YUU8</accession>
<evidence type="ECO:0000313" key="2">
    <source>
        <dbReference type="Proteomes" id="UP001596958"/>
    </source>
</evidence>
<reference evidence="2" key="1">
    <citation type="journal article" date="2019" name="Int. J. Syst. Evol. Microbiol.">
        <title>The Global Catalogue of Microorganisms (GCM) 10K type strain sequencing project: providing services to taxonomists for standard genome sequencing and annotation.</title>
        <authorList>
            <consortium name="The Broad Institute Genomics Platform"/>
            <consortium name="The Broad Institute Genome Sequencing Center for Infectious Disease"/>
            <person name="Wu L."/>
            <person name="Ma J."/>
        </authorList>
    </citation>
    <scope>NUCLEOTIDE SEQUENCE [LARGE SCALE GENOMIC DNA]</scope>
    <source>
        <strain evidence="2">CCUG 63418</strain>
    </source>
</reference>
<keyword evidence="2" id="KW-1185">Reference proteome</keyword>
<gene>
    <name evidence="1" type="ORF">ACFQZS_03580</name>
</gene>
<dbReference type="Proteomes" id="UP001596958">
    <property type="component" value="Unassembled WGS sequence"/>
</dbReference>
<evidence type="ECO:0000313" key="1">
    <source>
        <dbReference type="EMBL" id="MFD0749208.1"/>
    </source>
</evidence>
<sequence>MQAFEYAVPEEVTSNSSGYEFLAYICATSFLSINNDIIFNFTKCKFFEGNLCAVLGNIIESLKDRNNRIHFQELKGNLRGAFSRNGFLGRYSTAVEIPKTFATSLPYARFKMSDEVIANRFFRKELFGKENMIRMSDLVQKEIIRNIFEICLNAHTHGGCEHVYCCGQFNLRKVPKLTLTLADLGKTIKANVNNHLNQNFSGPEAIKWALTEGNTTKTSAIPGGLGLKLVQSLIKLNKGKLQILSSNGLVEIHDGIITEDLLALDFPGTIVTIELLLTDPNFYILQSEENDWNNIF</sequence>
<dbReference type="RefSeq" id="WP_377097366.1">
    <property type="nucleotide sequence ID" value="NZ_JBHTHU010000001.1"/>
</dbReference>